<dbReference type="EMBL" id="CADCTR010001060">
    <property type="protein sequence ID" value="CAA9279450.1"/>
    <property type="molecule type" value="Genomic_DNA"/>
</dbReference>
<proteinExistence type="predicted"/>
<dbReference type="AlphaFoldDB" id="A0A6J4JHN0"/>
<feature type="non-terminal residue" evidence="1">
    <location>
        <position position="1"/>
    </location>
</feature>
<evidence type="ECO:0000313" key="1">
    <source>
        <dbReference type="EMBL" id="CAA9279450.1"/>
    </source>
</evidence>
<organism evidence="1">
    <name type="scientific">uncultured Chloroflexia bacterium</name>
    <dbReference type="NCBI Taxonomy" id="1672391"/>
    <lineage>
        <taxon>Bacteria</taxon>
        <taxon>Bacillati</taxon>
        <taxon>Chloroflexota</taxon>
        <taxon>Chloroflexia</taxon>
        <taxon>environmental samples</taxon>
    </lineage>
</organism>
<accession>A0A6J4JHN0</accession>
<protein>
    <submittedName>
        <fullName evidence="1">Uncharacterized protein</fullName>
    </submittedName>
</protein>
<sequence>GVGMDGDEQVAVDEVRPDLCDLHVRLSLRGW</sequence>
<gene>
    <name evidence="1" type="ORF">AVDCRST_MAG93-3093</name>
</gene>
<reference evidence="1" key="1">
    <citation type="submission" date="2020-02" db="EMBL/GenBank/DDBJ databases">
        <authorList>
            <person name="Meier V. D."/>
        </authorList>
    </citation>
    <scope>NUCLEOTIDE SEQUENCE</scope>
    <source>
        <strain evidence="1">AVDCRST_MAG93</strain>
    </source>
</reference>
<name>A0A6J4JHN0_9CHLR</name>